<comment type="caution">
    <text evidence="2">The sequence shown here is derived from an EMBL/GenBank/DDBJ whole genome shotgun (WGS) entry which is preliminary data.</text>
</comment>
<dbReference type="AlphaFoldDB" id="A0A9P7F9I3"/>
<evidence type="ECO:0000313" key="3">
    <source>
        <dbReference type="Proteomes" id="UP000823399"/>
    </source>
</evidence>
<sequence>MALTLPFDDAPNLRRVRRSKFFCSVMLRTVVETRTYTPTPDVLSLQCDRDDVVLNQVYLDWAHTRSFTRRCFAASLTTSQYSQTWHCLAFVESAIVMVCAKVGLFYWILPVCCWPTFFFVLLCTISRFFCVFLSTSSAPFDPSLTSFLSFSFCAFPFRYLICVQVRRT</sequence>
<feature type="transmembrane region" description="Helical" evidence="1">
    <location>
        <begin position="144"/>
        <end position="161"/>
    </location>
</feature>
<keyword evidence="3" id="KW-1185">Reference proteome</keyword>
<gene>
    <name evidence="2" type="ORF">F5147DRAFT_689909</name>
</gene>
<dbReference type="EMBL" id="JABBWM010000021">
    <property type="protein sequence ID" value="KAG2110278.1"/>
    <property type="molecule type" value="Genomic_DNA"/>
</dbReference>
<name>A0A9P7F9I3_9AGAM</name>
<reference evidence="2" key="1">
    <citation type="journal article" date="2020" name="New Phytol.">
        <title>Comparative genomics reveals dynamic genome evolution in host specialist ectomycorrhizal fungi.</title>
        <authorList>
            <person name="Lofgren L.A."/>
            <person name="Nguyen N.H."/>
            <person name="Vilgalys R."/>
            <person name="Ruytinx J."/>
            <person name="Liao H.L."/>
            <person name="Branco S."/>
            <person name="Kuo A."/>
            <person name="LaButti K."/>
            <person name="Lipzen A."/>
            <person name="Andreopoulos W."/>
            <person name="Pangilinan J."/>
            <person name="Riley R."/>
            <person name="Hundley H."/>
            <person name="Na H."/>
            <person name="Barry K."/>
            <person name="Grigoriev I.V."/>
            <person name="Stajich J.E."/>
            <person name="Kennedy P.G."/>
        </authorList>
    </citation>
    <scope>NUCLEOTIDE SEQUENCE</scope>
    <source>
        <strain evidence="2">FC423</strain>
    </source>
</reference>
<keyword evidence="1" id="KW-0812">Transmembrane</keyword>
<evidence type="ECO:0000313" key="2">
    <source>
        <dbReference type="EMBL" id="KAG2110278.1"/>
    </source>
</evidence>
<proteinExistence type="predicted"/>
<keyword evidence="1" id="KW-0472">Membrane</keyword>
<dbReference type="GeneID" id="64699271"/>
<organism evidence="2 3">
    <name type="scientific">Suillus discolor</name>
    <dbReference type="NCBI Taxonomy" id="1912936"/>
    <lineage>
        <taxon>Eukaryota</taxon>
        <taxon>Fungi</taxon>
        <taxon>Dikarya</taxon>
        <taxon>Basidiomycota</taxon>
        <taxon>Agaricomycotina</taxon>
        <taxon>Agaricomycetes</taxon>
        <taxon>Agaricomycetidae</taxon>
        <taxon>Boletales</taxon>
        <taxon>Suillineae</taxon>
        <taxon>Suillaceae</taxon>
        <taxon>Suillus</taxon>
    </lineage>
</organism>
<accession>A0A9P7F9I3</accession>
<keyword evidence="1" id="KW-1133">Transmembrane helix</keyword>
<evidence type="ECO:0000256" key="1">
    <source>
        <dbReference type="SAM" id="Phobius"/>
    </source>
</evidence>
<protein>
    <submittedName>
        <fullName evidence="2">Uncharacterized protein</fullName>
    </submittedName>
</protein>
<dbReference type="RefSeq" id="XP_041293956.1">
    <property type="nucleotide sequence ID" value="XM_041437012.1"/>
</dbReference>
<dbReference type="Proteomes" id="UP000823399">
    <property type="component" value="Unassembled WGS sequence"/>
</dbReference>